<organism evidence="3 4">
    <name type="scientific">Babjeviella inositovora NRRL Y-12698</name>
    <dbReference type="NCBI Taxonomy" id="984486"/>
    <lineage>
        <taxon>Eukaryota</taxon>
        <taxon>Fungi</taxon>
        <taxon>Dikarya</taxon>
        <taxon>Ascomycota</taxon>
        <taxon>Saccharomycotina</taxon>
        <taxon>Pichiomycetes</taxon>
        <taxon>Serinales incertae sedis</taxon>
        <taxon>Babjeviella</taxon>
    </lineage>
</organism>
<dbReference type="GO" id="GO:0051087">
    <property type="term" value="F:protein-folding chaperone binding"/>
    <property type="evidence" value="ECO:0007669"/>
    <property type="project" value="InterPro"/>
</dbReference>
<dbReference type="GO" id="GO:0006457">
    <property type="term" value="P:protein folding"/>
    <property type="evidence" value="ECO:0007669"/>
    <property type="project" value="TreeGrafter"/>
</dbReference>
<dbReference type="PANTHER" id="PTHR13009">
    <property type="entry name" value="HEAT SHOCK PROTEIN 90 HSP90 CO-CHAPERONE AHA-1"/>
    <property type="match status" value="1"/>
</dbReference>
<dbReference type="InterPro" id="IPR015310">
    <property type="entry name" value="AHSA1-like_N"/>
</dbReference>
<gene>
    <name evidence="3" type="ORF">BABINDRAFT_165409</name>
</gene>
<dbReference type="Proteomes" id="UP000094336">
    <property type="component" value="Unassembled WGS sequence"/>
</dbReference>
<dbReference type="GO" id="GO:0001671">
    <property type="term" value="F:ATPase activator activity"/>
    <property type="evidence" value="ECO:0007669"/>
    <property type="project" value="InterPro"/>
</dbReference>
<reference evidence="4" key="1">
    <citation type="submission" date="2016-05" db="EMBL/GenBank/DDBJ databases">
        <title>Comparative genomics of biotechnologically important yeasts.</title>
        <authorList>
            <consortium name="DOE Joint Genome Institute"/>
            <person name="Riley R."/>
            <person name="Haridas S."/>
            <person name="Wolfe K.H."/>
            <person name="Lopes M.R."/>
            <person name="Hittinger C.T."/>
            <person name="Goker M."/>
            <person name="Salamov A."/>
            <person name="Wisecaver J."/>
            <person name="Long T.M."/>
            <person name="Aerts A.L."/>
            <person name="Barry K."/>
            <person name="Choi C."/>
            <person name="Clum A."/>
            <person name="Coughlan A.Y."/>
            <person name="Deshpande S."/>
            <person name="Douglass A.P."/>
            <person name="Hanson S.J."/>
            <person name="Klenk H.-P."/>
            <person name="Labutti K."/>
            <person name="Lapidus A."/>
            <person name="Lindquist E."/>
            <person name="Lipzen A."/>
            <person name="Meier-Kolthoff J.P."/>
            <person name="Ohm R.A."/>
            <person name="Otillar R.P."/>
            <person name="Pangilinan J."/>
            <person name="Peng Y."/>
            <person name="Rokas A."/>
            <person name="Rosa C.A."/>
            <person name="Scheuner C."/>
            <person name="Sibirny A.A."/>
            <person name="Slot J.C."/>
            <person name="Stielow J.B."/>
            <person name="Sun H."/>
            <person name="Kurtzman C.P."/>
            <person name="Blackwell M."/>
            <person name="Grigoriev I.V."/>
            <person name="Jeffries T.W."/>
        </authorList>
    </citation>
    <scope>NUCLEOTIDE SEQUENCE [LARGE SCALE GENOMIC DNA]</scope>
    <source>
        <strain evidence="4">NRRL Y-12698</strain>
    </source>
</reference>
<evidence type="ECO:0000313" key="4">
    <source>
        <dbReference type="Proteomes" id="UP000094336"/>
    </source>
</evidence>
<dbReference type="Gene3D" id="3.15.10.20">
    <property type="entry name" value="Activator of Hsp90 ATPase Aha1, N-terminal domain"/>
    <property type="match status" value="1"/>
</dbReference>
<dbReference type="PANTHER" id="PTHR13009:SF15">
    <property type="entry name" value="HSP90 CO-CHAPERONE HCH1"/>
    <property type="match status" value="1"/>
</dbReference>
<evidence type="ECO:0000256" key="1">
    <source>
        <dbReference type="ARBA" id="ARBA00006817"/>
    </source>
</evidence>
<dbReference type="EMBL" id="KV454427">
    <property type="protein sequence ID" value="ODQ81892.1"/>
    <property type="molecule type" value="Genomic_DNA"/>
</dbReference>
<keyword evidence="4" id="KW-1185">Reference proteome</keyword>
<dbReference type="SUPFAM" id="SSF103111">
    <property type="entry name" value="Activator of Hsp90 ATPase, Aha1"/>
    <property type="match status" value="1"/>
</dbReference>
<evidence type="ECO:0000259" key="2">
    <source>
        <dbReference type="SMART" id="SM01000"/>
    </source>
</evidence>
<dbReference type="Pfam" id="PF09229">
    <property type="entry name" value="Aha1_N"/>
    <property type="match status" value="1"/>
</dbReference>
<dbReference type="STRING" id="984486.A0A1E3QXV1"/>
<dbReference type="AlphaFoldDB" id="A0A1E3QXV1"/>
<dbReference type="SMART" id="SM01000">
    <property type="entry name" value="Aha1_N"/>
    <property type="match status" value="1"/>
</dbReference>
<evidence type="ECO:0000313" key="3">
    <source>
        <dbReference type="EMBL" id="ODQ81892.1"/>
    </source>
</evidence>
<dbReference type="InterPro" id="IPR036338">
    <property type="entry name" value="Aha1"/>
</dbReference>
<comment type="similarity">
    <text evidence="1">Belongs to the AHA1 family.</text>
</comment>
<dbReference type="RefSeq" id="XP_018987220.1">
    <property type="nucleotide sequence ID" value="XM_019130331.1"/>
</dbReference>
<dbReference type="GeneID" id="30148184"/>
<protein>
    <recommendedName>
        <fullName evidence="2">Activator of Hsp90 ATPase AHSA1-like N-terminal domain-containing protein</fullName>
    </recommendedName>
</protein>
<dbReference type="OrthoDB" id="567237at2759"/>
<name>A0A1E3QXV1_9ASCO</name>
<dbReference type="GO" id="GO:0005829">
    <property type="term" value="C:cytosol"/>
    <property type="evidence" value="ECO:0007669"/>
    <property type="project" value="TreeGrafter"/>
</dbReference>
<proteinExistence type="inferred from homology"/>
<accession>A0A1E3QXV1</accession>
<sequence length="149" mass="17150">MVVHNPNNWHWVEKNCLPWSKEYLQQNVLNTEFVNDSLKIVVHNIDSVTGDCDVTQRKGKVLCIYDMKVEFAITSTVQEGEDETRDIIGTVILPEFTHDQDDDEYEFQVKADNSVDVKKYLLPVLLAKLKKFQSDLISTHEGDVQHATD</sequence>
<feature type="domain" description="Activator of Hsp90 ATPase AHSA1-like N-terminal" evidence="2">
    <location>
        <begin position="13"/>
        <end position="143"/>
    </location>
</feature>